<evidence type="ECO:0000313" key="2">
    <source>
        <dbReference type="Proteomes" id="UP000739180"/>
    </source>
</evidence>
<keyword evidence="2" id="KW-1185">Reference proteome</keyword>
<dbReference type="SUPFAM" id="SSF56784">
    <property type="entry name" value="HAD-like"/>
    <property type="match status" value="1"/>
</dbReference>
<name>A0ABY2XPL1_9GAMM</name>
<evidence type="ECO:0008006" key="3">
    <source>
        <dbReference type="Google" id="ProtNLM"/>
    </source>
</evidence>
<gene>
    <name evidence="1" type="ORF">FGS76_05720</name>
</gene>
<dbReference type="EMBL" id="VCQT01000022">
    <property type="protein sequence ID" value="TMW13628.1"/>
    <property type="molecule type" value="Genomic_DNA"/>
</dbReference>
<organism evidence="1 2">
    <name type="scientific">Alloalcanivorax gelatiniphagus</name>
    <dbReference type="NCBI Taxonomy" id="1194167"/>
    <lineage>
        <taxon>Bacteria</taxon>
        <taxon>Pseudomonadati</taxon>
        <taxon>Pseudomonadota</taxon>
        <taxon>Gammaproteobacteria</taxon>
        <taxon>Oceanospirillales</taxon>
        <taxon>Alcanivoracaceae</taxon>
        <taxon>Alloalcanivorax</taxon>
    </lineage>
</organism>
<dbReference type="Gene3D" id="1.20.1440.100">
    <property type="entry name" value="SG protein - dephosphorylation function"/>
    <property type="match status" value="1"/>
</dbReference>
<dbReference type="InterPro" id="IPR036412">
    <property type="entry name" value="HAD-like_sf"/>
</dbReference>
<dbReference type="Gene3D" id="3.40.50.1000">
    <property type="entry name" value="HAD superfamily/HAD-like"/>
    <property type="match status" value="1"/>
</dbReference>
<proteinExistence type="predicted"/>
<dbReference type="InterPro" id="IPR023214">
    <property type="entry name" value="HAD_sf"/>
</dbReference>
<reference evidence="1 2" key="1">
    <citation type="submission" date="2019-05" db="EMBL/GenBank/DDBJ databases">
        <title>Genome of Alcanivorax gelatiniphagus, an oil degrading marine bacteria.</title>
        <authorList>
            <person name="Kwon K.K."/>
        </authorList>
    </citation>
    <scope>NUCLEOTIDE SEQUENCE [LARGE SCALE GENOMIC DNA]</scope>
    <source>
        <strain evidence="1 2">MEBiC 08158</strain>
    </source>
</reference>
<comment type="caution">
    <text evidence="1">The sequence shown here is derived from an EMBL/GenBank/DDBJ whole genome shotgun (WGS) entry which is preliminary data.</text>
</comment>
<sequence length="242" mass="27093">MEMVSVQCVLFLSCKSGARMVNNKRYCVVDVCGTLFSADTTLGLVQAHIARAGSPFMRALLWAFSTRYSPVYLAFLLMERVRGRHFFKHVIIYFLRGATKKELEFTAECYLDHLMTYKTQAAVWSRLRVCDGETLVLASASISPFVAALAARLKCQYVASELECSSGKYTGRLLVDITGEKIERLASIIEGGAFGNISTVISDNLTDKPLLCCADKPVVVLNRSKDRMRWQGLDAEYLETWL</sequence>
<protein>
    <recommendedName>
        <fullName evidence="3">Haloacid dehalogenase-like hydrolase</fullName>
    </recommendedName>
</protein>
<accession>A0ABY2XPL1</accession>
<evidence type="ECO:0000313" key="1">
    <source>
        <dbReference type="EMBL" id="TMW13628.1"/>
    </source>
</evidence>
<dbReference type="Pfam" id="PF12710">
    <property type="entry name" value="HAD"/>
    <property type="match status" value="1"/>
</dbReference>
<dbReference type="Proteomes" id="UP000739180">
    <property type="component" value="Unassembled WGS sequence"/>
</dbReference>